<dbReference type="Proteomes" id="UP000641025">
    <property type="component" value="Unassembled WGS sequence"/>
</dbReference>
<organism evidence="1 2">
    <name type="scientific">Geomonas propionica</name>
    <dbReference type="NCBI Taxonomy" id="2798582"/>
    <lineage>
        <taxon>Bacteria</taxon>
        <taxon>Pseudomonadati</taxon>
        <taxon>Thermodesulfobacteriota</taxon>
        <taxon>Desulfuromonadia</taxon>
        <taxon>Geobacterales</taxon>
        <taxon>Geobacteraceae</taxon>
        <taxon>Geomonas</taxon>
    </lineage>
</organism>
<dbReference type="Pfam" id="PF06296">
    <property type="entry name" value="RelE"/>
    <property type="match status" value="1"/>
</dbReference>
<protein>
    <submittedName>
        <fullName evidence="1">Type II toxin-antitoxin system RelE/ParE family toxin</fullName>
    </submittedName>
</protein>
<keyword evidence="2" id="KW-1185">Reference proteome</keyword>
<reference evidence="1 2" key="1">
    <citation type="submission" date="2020-12" db="EMBL/GenBank/DDBJ databases">
        <title>Geomonas sp. Red259, isolated from paddy soil.</title>
        <authorList>
            <person name="Xu Z."/>
            <person name="Zhang Z."/>
            <person name="Masuda Y."/>
            <person name="Itoh H."/>
            <person name="Senoo K."/>
        </authorList>
    </citation>
    <scope>NUCLEOTIDE SEQUENCE [LARGE SCALE GENOMIC DNA]</scope>
    <source>
        <strain evidence="1 2">Red259</strain>
    </source>
</reference>
<dbReference type="EMBL" id="JAEMHK010000018">
    <property type="protein sequence ID" value="MBJ6802382.1"/>
    <property type="molecule type" value="Genomic_DNA"/>
</dbReference>
<name>A0ABS0YXB7_9BACT</name>
<evidence type="ECO:0000313" key="2">
    <source>
        <dbReference type="Proteomes" id="UP000641025"/>
    </source>
</evidence>
<sequence length="133" mass="14509">MMLRVFKNKWFSRWARREGIADGVLLDAAKEIASGNVEADLGGYLFKKRIARAGGGKSGGYRTIVGYKSTSPSPKRIIFLYAFAKNAKTNISVKEEAALSLVAGSFLSAPDSKIDEYLLKGSIVEVKADERDS</sequence>
<dbReference type="RefSeq" id="WP_199396855.1">
    <property type="nucleotide sequence ID" value="NZ_JAEMHK010000018.1"/>
</dbReference>
<dbReference type="PIRSF" id="PIRSF018634">
    <property type="entry name" value="UCP018634"/>
    <property type="match status" value="1"/>
</dbReference>
<accession>A0ABS0YXB7</accession>
<gene>
    <name evidence="1" type="ORF">JFN90_19825</name>
</gene>
<evidence type="ECO:0000313" key="1">
    <source>
        <dbReference type="EMBL" id="MBJ6802382.1"/>
    </source>
</evidence>
<dbReference type="InterPro" id="IPR009387">
    <property type="entry name" value="HigB-2"/>
</dbReference>
<comment type="caution">
    <text evidence="1">The sequence shown here is derived from an EMBL/GenBank/DDBJ whole genome shotgun (WGS) entry which is preliminary data.</text>
</comment>
<proteinExistence type="predicted"/>